<organism evidence="2">
    <name type="scientific">Harpegnathos saltator</name>
    <name type="common">Jerdon's jumping ant</name>
    <dbReference type="NCBI Taxonomy" id="610380"/>
    <lineage>
        <taxon>Eukaryota</taxon>
        <taxon>Metazoa</taxon>
        <taxon>Ecdysozoa</taxon>
        <taxon>Arthropoda</taxon>
        <taxon>Hexapoda</taxon>
        <taxon>Insecta</taxon>
        <taxon>Pterygota</taxon>
        <taxon>Neoptera</taxon>
        <taxon>Endopterygota</taxon>
        <taxon>Hymenoptera</taxon>
        <taxon>Apocrita</taxon>
        <taxon>Aculeata</taxon>
        <taxon>Formicoidea</taxon>
        <taxon>Formicidae</taxon>
        <taxon>Ponerinae</taxon>
        <taxon>Ponerini</taxon>
        <taxon>Harpegnathos</taxon>
    </lineage>
</organism>
<keyword evidence="2" id="KW-1185">Reference proteome</keyword>
<dbReference type="GO" id="GO:0003676">
    <property type="term" value="F:nucleic acid binding"/>
    <property type="evidence" value="ECO:0007669"/>
    <property type="project" value="InterPro"/>
</dbReference>
<dbReference type="EMBL" id="GL447142">
    <property type="protein sequence ID" value="EFN86884.1"/>
    <property type="molecule type" value="Genomic_DNA"/>
</dbReference>
<dbReference type="Gene3D" id="3.30.420.10">
    <property type="entry name" value="Ribonuclease H-like superfamily/Ribonuclease H"/>
    <property type="match status" value="1"/>
</dbReference>
<protein>
    <recommendedName>
        <fullName evidence="3">Transposable element Tc1 transposase</fullName>
    </recommendedName>
</protein>
<sequence length="84" mass="9743">WIGRGGPINWPARSPDLTSPDFFLWGYLKDKVYQQVPTTRENMVERIRNACAETPADMLLSCVQSFEKRINKCIEVEGKNFEHL</sequence>
<gene>
    <name evidence="1" type="ORF">EAI_04021</name>
</gene>
<evidence type="ECO:0000313" key="2">
    <source>
        <dbReference type="Proteomes" id="UP000008237"/>
    </source>
</evidence>
<dbReference type="PANTHER" id="PTHR47326:SF1">
    <property type="entry name" value="HTH PSQ-TYPE DOMAIN-CONTAINING PROTEIN"/>
    <property type="match status" value="1"/>
</dbReference>
<name>E2BBP6_HARSA</name>
<dbReference type="InParanoid" id="E2BBP6"/>
<dbReference type="AlphaFoldDB" id="E2BBP6"/>
<dbReference type="Proteomes" id="UP000008237">
    <property type="component" value="Unassembled WGS sequence"/>
</dbReference>
<dbReference type="STRING" id="610380.E2BBP6"/>
<feature type="non-terminal residue" evidence="1">
    <location>
        <position position="84"/>
    </location>
</feature>
<proteinExistence type="predicted"/>
<accession>E2BBP6</accession>
<evidence type="ECO:0000313" key="1">
    <source>
        <dbReference type="EMBL" id="EFN86884.1"/>
    </source>
</evidence>
<evidence type="ECO:0008006" key="3">
    <source>
        <dbReference type="Google" id="ProtNLM"/>
    </source>
</evidence>
<dbReference type="PANTHER" id="PTHR47326">
    <property type="entry name" value="TRANSPOSABLE ELEMENT TC3 TRANSPOSASE-LIKE PROTEIN"/>
    <property type="match status" value="1"/>
</dbReference>
<reference evidence="1 2" key="1">
    <citation type="journal article" date="2010" name="Science">
        <title>Genomic comparison of the ants Camponotus floridanus and Harpegnathos saltator.</title>
        <authorList>
            <person name="Bonasio R."/>
            <person name="Zhang G."/>
            <person name="Ye C."/>
            <person name="Mutti N.S."/>
            <person name="Fang X."/>
            <person name="Qin N."/>
            <person name="Donahue G."/>
            <person name="Yang P."/>
            <person name="Li Q."/>
            <person name="Li C."/>
            <person name="Zhang P."/>
            <person name="Huang Z."/>
            <person name="Berger S.L."/>
            <person name="Reinberg D."/>
            <person name="Wang J."/>
            <person name="Liebig J."/>
        </authorList>
    </citation>
    <scope>NUCLEOTIDE SEQUENCE [LARGE SCALE GENOMIC DNA]</scope>
    <source>
        <strain evidence="1 2">R22 G/1</strain>
    </source>
</reference>
<feature type="non-terminal residue" evidence="1">
    <location>
        <position position="1"/>
    </location>
</feature>
<dbReference type="InterPro" id="IPR036397">
    <property type="entry name" value="RNaseH_sf"/>
</dbReference>